<dbReference type="InterPro" id="IPR017831">
    <property type="entry name" value="Hopanoid-assoc_phosphoryl_HpnG"/>
</dbReference>
<evidence type="ECO:0000313" key="3">
    <source>
        <dbReference type="Proteomes" id="UP001055117"/>
    </source>
</evidence>
<name>A0ABQ4QMH2_9HYPH</name>
<dbReference type="Pfam" id="PF01048">
    <property type="entry name" value="PNP_UDP_1"/>
    <property type="match status" value="1"/>
</dbReference>
<dbReference type="EMBL" id="BPQG01000079">
    <property type="protein sequence ID" value="GJD46448.1"/>
    <property type="molecule type" value="Genomic_DNA"/>
</dbReference>
<accession>A0ABQ4QMH2</accession>
<dbReference type="NCBIfam" id="TIGR03468">
    <property type="entry name" value="HpnG"/>
    <property type="match status" value="1"/>
</dbReference>
<dbReference type="RefSeq" id="WP_147827822.1">
    <property type="nucleotide sequence ID" value="NZ_BPQG01000079.1"/>
</dbReference>
<gene>
    <name evidence="2" type="primary">mqnB</name>
    <name evidence="2" type="ORF">AFCDBAGC_4329</name>
</gene>
<organism evidence="2 3">
    <name type="scientific">Methylobacterium cerastii</name>
    <dbReference type="NCBI Taxonomy" id="932741"/>
    <lineage>
        <taxon>Bacteria</taxon>
        <taxon>Pseudomonadati</taxon>
        <taxon>Pseudomonadota</taxon>
        <taxon>Alphaproteobacteria</taxon>
        <taxon>Hyphomicrobiales</taxon>
        <taxon>Methylobacteriaceae</taxon>
        <taxon>Methylobacterium</taxon>
    </lineage>
</organism>
<dbReference type="SUPFAM" id="SSF53167">
    <property type="entry name" value="Purine and uridine phosphorylases"/>
    <property type="match status" value="1"/>
</dbReference>
<dbReference type="Proteomes" id="UP001055117">
    <property type="component" value="Unassembled WGS sequence"/>
</dbReference>
<dbReference type="InterPro" id="IPR035994">
    <property type="entry name" value="Nucleoside_phosphorylase_sf"/>
</dbReference>
<dbReference type="CDD" id="cd17768">
    <property type="entry name" value="adenosylhopane_nucleosidase_HpnG-like"/>
    <property type="match status" value="1"/>
</dbReference>
<evidence type="ECO:0000313" key="2">
    <source>
        <dbReference type="EMBL" id="GJD46448.1"/>
    </source>
</evidence>
<dbReference type="NCBIfam" id="NF005476">
    <property type="entry name" value="PRK07077.1"/>
    <property type="match status" value="1"/>
</dbReference>
<reference evidence="2 3" key="1">
    <citation type="journal article" date="2021" name="Front. Microbiol.">
        <title>Comprehensive Comparative Genomics and Phenotyping of Methylobacterium Species.</title>
        <authorList>
            <person name="Alessa O."/>
            <person name="Ogura Y."/>
            <person name="Fujitani Y."/>
            <person name="Takami H."/>
            <person name="Hayashi T."/>
            <person name="Sahin N."/>
            <person name="Tani A."/>
        </authorList>
    </citation>
    <scope>NUCLEOTIDE SEQUENCE [LARGE SCALE GENOMIC DNA]</scope>
    <source>
        <strain evidence="2 3">DSM 23679</strain>
    </source>
</reference>
<sequence>MSLQPNVLVVAGLAREARIAAGRGVEAIQAGGSPQRLRLLLDARAAPGCRGVVSFGIAGGLDPALRPGDVVVATGIVADARWAADARWTAILLKKLETTGRRVVTADLAGVDAAILTVADKAVLRRETGAAGVDMESHVAAAYAARHGLPFAAIRVVCDPAERALPAFAAQALKPNGDPDILAVLRALATGRARPRDLIGLARDSSAAFKALAAARATLGAELGLSEI</sequence>
<dbReference type="InterPro" id="IPR000845">
    <property type="entry name" value="Nucleoside_phosphorylase_d"/>
</dbReference>
<evidence type="ECO:0000259" key="1">
    <source>
        <dbReference type="Pfam" id="PF01048"/>
    </source>
</evidence>
<feature type="domain" description="Nucleoside phosphorylase" evidence="1">
    <location>
        <begin position="48"/>
        <end position="163"/>
    </location>
</feature>
<dbReference type="Gene3D" id="3.40.50.1580">
    <property type="entry name" value="Nucleoside phosphorylase domain"/>
    <property type="match status" value="1"/>
</dbReference>
<dbReference type="PANTHER" id="PTHR46832:SF1">
    <property type="entry name" value="5'-METHYLTHIOADENOSINE_S-ADENOSYLHOMOCYSTEINE NUCLEOSIDASE"/>
    <property type="match status" value="1"/>
</dbReference>
<keyword evidence="2" id="KW-0378">Hydrolase</keyword>
<comment type="caution">
    <text evidence="2">The sequence shown here is derived from an EMBL/GenBank/DDBJ whole genome shotgun (WGS) entry which is preliminary data.</text>
</comment>
<protein>
    <submittedName>
        <fullName evidence="2">Futalosine hydrolase</fullName>
    </submittedName>
</protein>
<keyword evidence="3" id="KW-1185">Reference proteome</keyword>
<dbReference type="GO" id="GO:0016787">
    <property type="term" value="F:hydrolase activity"/>
    <property type="evidence" value="ECO:0007669"/>
    <property type="project" value="UniProtKB-KW"/>
</dbReference>
<proteinExistence type="predicted"/>
<dbReference type="PANTHER" id="PTHR46832">
    <property type="entry name" value="5'-METHYLTHIOADENOSINE/S-ADENOSYLHOMOCYSTEINE NUCLEOSIDASE"/>
    <property type="match status" value="1"/>
</dbReference>